<gene>
    <name evidence="2" type="ORF">K432DRAFT_398059</name>
</gene>
<organism evidence="2 3">
    <name type="scientific">Lepidopterella palustris CBS 459.81</name>
    <dbReference type="NCBI Taxonomy" id="1314670"/>
    <lineage>
        <taxon>Eukaryota</taxon>
        <taxon>Fungi</taxon>
        <taxon>Dikarya</taxon>
        <taxon>Ascomycota</taxon>
        <taxon>Pezizomycotina</taxon>
        <taxon>Dothideomycetes</taxon>
        <taxon>Pleosporomycetidae</taxon>
        <taxon>Mytilinidiales</taxon>
        <taxon>Argynnaceae</taxon>
        <taxon>Lepidopterella</taxon>
    </lineage>
</organism>
<sequence>MLLAAFGIRASLLMTAGDAAASFPEQPDAQAENMSLNSKEDFLTYVRAQSYNYGWPTGPEPYSNVRQRSSTSVGKRVWTYIAISCPLRLSILEHQDSGPTQELFSFVESRLWGDAPPNYDLVACTKPRNVGTYH</sequence>
<dbReference type="EMBL" id="KV745471">
    <property type="protein sequence ID" value="OCK74479.1"/>
    <property type="molecule type" value="Genomic_DNA"/>
</dbReference>
<dbReference type="AlphaFoldDB" id="A0A8E2JA65"/>
<feature type="signal peptide" evidence="1">
    <location>
        <begin position="1"/>
        <end position="21"/>
    </location>
</feature>
<name>A0A8E2JA65_9PEZI</name>
<proteinExistence type="predicted"/>
<reference evidence="2 3" key="1">
    <citation type="journal article" date="2016" name="Nat. Commun.">
        <title>Ectomycorrhizal ecology is imprinted in the genome of the dominant symbiotic fungus Cenococcum geophilum.</title>
        <authorList>
            <consortium name="DOE Joint Genome Institute"/>
            <person name="Peter M."/>
            <person name="Kohler A."/>
            <person name="Ohm R.A."/>
            <person name="Kuo A."/>
            <person name="Krutzmann J."/>
            <person name="Morin E."/>
            <person name="Arend M."/>
            <person name="Barry K.W."/>
            <person name="Binder M."/>
            <person name="Choi C."/>
            <person name="Clum A."/>
            <person name="Copeland A."/>
            <person name="Grisel N."/>
            <person name="Haridas S."/>
            <person name="Kipfer T."/>
            <person name="LaButti K."/>
            <person name="Lindquist E."/>
            <person name="Lipzen A."/>
            <person name="Maire R."/>
            <person name="Meier B."/>
            <person name="Mihaltcheva S."/>
            <person name="Molinier V."/>
            <person name="Murat C."/>
            <person name="Poggeler S."/>
            <person name="Quandt C.A."/>
            <person name="Sperisen C."/>
            <person name="Tritt A."/>
            <person name="Tisserant E."/>
            <person name="Crous P.W."/>
            <person name="Henrissat B."/>
            <person name="Nehls U."/>
            <person name="Egli S."/>
            <person name="Spatafora J.W."/>
            <person name="Grigoriev I.V."/>
            <person name="Martin F.M."/>
        </authorList>
    </citation>
    <scope>NUCLEOTIDE SEQUENCE [LARGE SCALE GENOMIC DNA]</scope>
    <source>
        <strain evidence="2 3">CBS 459.81</strain>
    </source>
</reference>
<dbReference type="Proteomes" id="UP000250266">
    <property type="component" value="Unassembled WGS sequence"/>
</dbReference>
<evidence type="ECO:0000256" key="1">
    <source>
        <dbReference type="SAM" id="SignalP"/>
    </source>
</evidence>
<evidence type="ECO:0000313" key="3">
    <source>
        <dbReference type="Proteomes" id="UP000250266"/>
    </source>
</evidence>
<accession>A0A8E2JA65</accession>
<feature type="chain" id="PRO_5034415137" evidence="1">
    <location>
        <begin position="22"/>
        <end position="134"/>
    </location>
</feature>
<evidence type="ECO:0000313" key="2">
    <source>
        <dbReference type="EMBL" id="OCK74479.1"/>
    </source>
</evidence>
<keyword evidence="1" id="KW-0732">Signal</keyword>
<protein>
    <submittedName>
        <fullName evidence="2">Uncharacterized protein</fullName>
    </submittedName>
</protein>
<keyword evidence="3" id="KW-1185">Reference proteome</keyword>